<dbReference type="AlphaFoldDB" id="A0A4R3MF50"/>
<reference evidence="2 3" key="1">
    <citation type="submission" date="2019-03" db="EMBL/GenBank/DDBJ databases">
        <title>Genomic Encyclopedia of Type Strains, Phase IV (KMG-IV): sequencing the most valuable type-strain genomes for metagenomic binning, comparative biology and taxonomic classification.</title>
        <authorList>
            <person name="Goeker M."/>
        </authorList>
    </citation>
    <scope>NUCLEOTIDE SEQUENCE [LARGE SCALE GENOMIC DNA]</scope>
    <source>
        <strain evidence="2 3">DSM 19345</strain>
    </source>
</reference>
<name>A0A4R3MF50_9HYPH</name>
<dbReference type="OrthoDB" id="9780507at2"/>
<organism evidence="2 3">
    <name type="scientific">Tepidamorphus gemmatus</name>
    <dbReference type="NCBI Taxonomy" id="747076"/>
    <lineage>
        <taxon>Bacteria</taxon>
        <taxon>Pseudomonadati</taxon>
        <taxon>Pseudomonadota</taxon>
        <taxon>Alphaproteobacteria</taxon>
        <taxon>Hyphomicrobiales</taxon>
        <taxon>Tepidamorphaceae</taxon>
        <taxon>Tepidamorphus</taxon>
    </lineage>
</organism>
<comment type="caution">
    <text evidence="2">The sequence shown here is derived from an EMBL/GenBank/DDBJ whole genome shotgun (WGS) entry which is preliminary data.</text>
</comment>
<accession>A0A4R3MF50</accession>
<feature type="signal peptide" evidence="1">
    <location>
        <begin position="1"/>
        <end position="25"/>
    </location>
</feature>
<evidence type="ECO:0000256" key="1">
    <source>
        <dbReference type="SAM" id="SignalP"/>
    </source>
</evidence>
<evidence type="ECO:0000313" key="2">
    <source>
        <dbReference type="EMBL" id="TCT11792.1"/>
    </source>
</evidence>
<dbReference type="Proteomes" id="UP000295678">
    <property type="component" value="Unassembled WGS sequence"/>
</dbReference>
<proteinExistence type="predicted"/>
<dbReference type="EMBL" id="SMAK01000003">
    <property type="protein sequence ID" value="TCT11792.1"/>
    <property type="molecule type" value="Genomic_DNA"/>
</dbReference>
<keyword evidence="3" id="KW-1185">Reference proteome</keyword>
<evidence type="ECO:0000313" key="3">
    <source>
        <dbReference type="Proteomes" id="UP000295678"/>
    </source>
</evidence>
<keyword evidence="1" id="KW-0732">Signal</keyword>
<dbReference type="RefSeq" id="WP_132805707.1">
    <property type="nucleotide sequence ID" value="NZ_SMAK01000003.1"/>
</dbReference>
<protein>
    <submittedName>
        <fullName evidence="2">Uncharacterized protein</fullName>
    </submittedName>
</protein>
<feature type="chain" id="PRO_5020684420" evidence="1">
    <location>
        <begin position="26"/>
        <end position="201"/>
    </location>
</feature>
<gene>
    <name evidence="2" type="ORF">EDC22_103104</name>
</gene>
<sequence length="201" mass="21912">MPKFRRLAATILAGLVAAHTGGAVADEPESAPTPRRWSWLEGTVWYVPTANLLAIMTSADNPAVIPLRDQTVYVIDGYRDGYFWGVSRVQFAAPGAPRRVAPDDDDPTCNRLVGSVTPEGTLNLSFAAMDDTDRERVTGVGTMRRRGGAWAMELQMTTGDTVQVTHWAYMRACPSDGGCPLPAIRATARAFVDVCRRSNRQ</sequence>